<keyword evidence="8 13" id="KW-0648">Protein biosynthesis</keyword>
<keyword evidence="9" id="KW-0809">Transit peptide</keyword>
<evidence type="ECO:0000256" key="12">
    <source>
        <dbReference type="ARBA" id="ARBA00048248"/>
    </source>
</evidence>
<dbReference type="Proteomes" id="UP001652621">
    <property type="component" value="Unplaced"/>
</dbReference>
<sequence>MLSVVCRLKHSTLPVKTQLERMFAHKFVKIHKNLKILNDAGIIKRFYSKKNLLALSERGFFQDLFPDTAGPQMTKMFEKSPQTIYAGFDPTADSLHIGNLLVIMGLLHCQRAGHQPIALLGGATGLIGDPSGRKTERSQLQEAIVENNLASIRQQLEKIFQNHQDCLWDDRKYKTPRCPLIIVNNADWYRNLNIIDFISNTGRHFRLGQMLSRSSVQSRLETEGGMSFTEFTYQTFQAYDWLHLLRTYNCRFQLGGSDQMGNLMSGHELISRAEKKDVFGLTLPIVTNEEGDKFGKSAGNAVWLDDRKTSAFSLYQFFVRRPDSEVEKLLKLFTFIPLNEIEYLMQEHQKEPEKRKAQTMLAEDVTLLVHGEKGLKQAETVTNALYHGNVDGLAELNPQEVQQTLSGATLVDILAEPEMTMLKLAMQAKCFPTESDATRIISAGGFYVNQKRCQNISEVITNGVHVLKNGITILRVGKRNFYVVRWLK</sequence>
<dbReference type="InterPro" id="IPR024107">
    <property type="entry name" value="Tyr-tRNA-ligase_bac_1"/>
</dbReference>
<dbReference type="GO" id="GO:0005524">
    <property type="term" value="F:ATP binding"/>
    <property type="evidence" value="ECO:0007669"/>
    <property type="project" value="UniProtKB-KW"/>
</dbReference>
<dbReference type="PANTHER" id="PTHR11766">
    <property type="entry name" value="TYROSYL-TRNA SYNTHETASE"/>
    <property type="match status" value="1"/>
</dbReference>
<comment type="subunit">
    <text evidence="4">Homodimer.</text>
</comment>
<keyword evidence="11 13" id="KW-0030">Aminoacyl-tRNA synthetase</keyword>
<dbReference type="CDD" id="cd00805">
    <property type="entry name" value="TyrRS_core"/>
    <property type="match status" value="1"/>
</dbReference>
<dbReference type="Pfam" id="PF00579">
    <property type="entry name" value="tRNA-synt_1b"/>
    <property type="match status" value="1"/>
</dbReference>
<keyword evidence="6 13" id="KW-0547">Nucleotide-binding</keyword>
<proteinExistence type="inferred from homology"/>
<evidence type="ECO:0000256" key="1">
    <source>
        <dbReference type="ARBA" id="ARBA00002025"/>
    </source>
</evidence>
<dbReference type="GO" id="GO:0004831">
    <property type="term" value="F:tyrosine-tRNA ligase activity"/>
    <property type="evidence" value="ECO:0007669"/>
    <property type="project" value="UniProtKB-EC"/>
</dbReference>
<dbReference type="GO" id="GO:0003723">
    <property type="term" value="F:RNA binding"/>
    <property type="evidence" value="ECO:0007669"/>
    <property type="project" value="InterPro"/>
</dbReference>
<gene>
    <name evidence="15" type="primary">LOC101898237</name>
</gene>
<evidence type="ECO:0000256" key="7">
    <source>
        <dbReference type="ARBA" id="ARBA00022840"/>
    </source>
</evidence>
<dbReference type="InterPro" id="IPR036986">
    <property type="entry name" value="S4_RNA-bd_sf"/>
</dbReference>
<keyword evidence="7 13" id="KW-0067">ATP-binding</keyword>
<keyword evidence="5 13" id="KW-0436">Ligase</keyword>
<dbReference type="FunFam" id="3.40.50.620:FF:000107">
    <property type="entry name" value="Tyrosine--tRNA ligase"/>
    <property type="match status" value="1"/>
</dbReference>
<dbReference type="GO" id="GO:0005759">
    <property type="term" value="C:mitochondrial matrix"/>
    <property type="evidence" value="ECO:0007669"/>
    <property type="project" value="UniProtKB-SubCell"/>
</dbReference>
<dbReference type="InterPro" id="IPR002305">
    <property type="entry name" value="aa-tRNA-synth_Ic"/>
</dbReference>
<dbReference type="InterPro" id="IPR014729">
    <property type="entry name" value="Rossmann-like_a/b/a_fold"/>
</dbReference>
<dbReference type="InterPro" id="IPR001412">
    <property type="entry name" value="aa-tRNA-synth_I_CS"/>
</dbReference>
<dbReference type="PRINTS" id="PR01040">
    <property type="entry name" value="TRNASYNTHTYR"/>
</dbReference>
<dbReference type="PROSITE" id="PS00178">
    <property type="entry name" value="AA_TRNA_LIGASE_I"/>
    <property type="match status" value="1"/>
</dbReference>
<evidence type="ECO:0000256" key="10">
    <source>
        <dbReference type="ARBA" id="ARBA00023128"/>
    </source>
</evidence>
<evidence type="ECO:0000256" key="13">
    <source>
        <dbReference type="RuleBase" id="RU361234"/>
    </source>
</evidence>
<protein>
    <recommendedName>
        <fullName evidence="13">Tyrosine--tRNA ligase</fullName>
        <ecNumber evidence="13">6.1.1.1</ecNumber>
    </recommendedName>
    <alternativeName>
        <fullName evidence="13">Tyrosyl-tRNA synthetase</fullName>
    </alternativeName>
</protein>
<dbReference type="FunFam" id="3.10.290.10:FF:000017">
    <property type="entry name" value="Tyrosine--tRNA ligase"/>
    <property type="match status" value="1"/>
</dbReference>
<dbReference type="CTD" id="37965"/>
<evidence type="ECO:0000256" key="3">
    <source>
        <dbReference type="ARBA" id="ARBA00005594"/>
    </source>
</evidence>
<evidence type="ECO:0000313" key="15">
    <source>
        <dbReference type="RefSeq" id="XP_005176052.3"/>
    </source>
</evidence>
<reference evidence="15" key="1">
    <citation type="submission" date="2025-08" db="UniProtKB">
        <authorList>
            <consortium name="RefSeq"/>
        </authorList>
    </citation>
    <scope>IDENTIFICATION</scope>
    <source>
        <strain evidence="15">Aabys</strain>
        <tissue evidence="15">Whole body</tissue>
    </source>
</reference>
<keyword evidence="10" id="KW-0496">Mitochondrion</keyword>
<name>A0A9J7HY92_MUSDO</name>
<dbReference type="SUPFAM" id="SSF55174">
    <property type="entry name" value="Alpha-L RNA-binding motif"/>
    <property type="match status" value="1"/>
</dbReference>
<evidence type="ECO:0000256" key="2">
    <source>
        <dbReference type="ARBA" id="ARBA00004305"/>
    </source>
</evidence>
<evidence type="ECO:0000256" key="5">
    <source>
        <dbReference type="ARBA" id="ARBA00022598"/>
    </source>
</evidence>
<dbReference type="VEuPathDB" id="VectorBase:MDOMA2_012770"/>
<dbReference type="FunFam" id="1.10.240.10:FF:000001">
    <property type="entry name" value="Tyrosine--tRNA ligase"/>
    <property type="match status" value="1"/>
</dbReference>
<evidence type="ECO:0000256" key="8">
    <source>
        <dbReference type="ARBA" id="ARBA00022917"/>
    </source>
</evidence>
<dbReference type="SUPFAM" id="SSF52374">
    <property type="entry name" value="Nucleotidylyl transferase"/>
    <property type="match status" value="1"/>
</dbReference>
<evidence type="ECO:0000313" key="14">
    <source>
        <dbReference type="Proteomes" id="UP001652621"/>
    </source>
</evidence>
<dbReference type="Gene3D" id="1.10.240.10">
    <property type="entry name" value="Tyrosyl-Transfer RNA Synthetase"/>
    <property type="match status" value="1"/>
</dbReference>
<comment type="similarity">
    <text evidence="3 13">Belongs to the class-I aminoacyl-tRNA synthetase family.</text>
</comment>
<comment type="function">
    <text evidence="1">Catalyzes the attachment of tyrosine to tRNA(Tyr) in a two-step reaction: tyrosine is first activated by ATP to form Tyr-AMP and then transferred to the acceptor end of tRNA(Tyr).</text>
</comment>
<dbReference type="GO" id="GO:0006437">
    <property type="term" value="P:tyrosyl-tRNA aminoacylation"/>
    <property type="evidence" value="ECO:0007669"/>
    <property type="project" value="InterPro"/>
</dbReference>
<dbReference type="OrthoDB" id="337870at2759"/>
<dbReference type="NCBIfam" id="TIGR00234">
    <property type="entry name" value="tyrS"/>
    <property type="match status" value="1"/>
</dbReference>
<dbReference type="GO" id="GO:0005829">
    <property type="term" value="C:cytosol"/>
    <property type="evidence" value="ECO:0007669"/>
    <property type="project" value="TreeGrafter"/>
</dbReference>
<dbReference type="PANTHER" id="PTHR11766:SF0">
    <property type="entry name" value="TYROSINE--TRNA LIGASE, MITOCHONDRIAL"/>
    <property type="match status" value="1"/>
</dbReference>
<evidence type="ECO:0000256" key="4">
    <source>
        <dbReference type="ARBA" id="ARBA00011738"/>
    </source>
</evidence>
<evidence type="ECO:0000256" key="9">
    <source>
        <dbReference type="ARBA" id="ARBA00022946"/>
    </source>
</evidence>
<dbReference type="HAMAP" id="MF_02006">
    <property type="entry name" value="Tyr_tRNA_synth_type1"/>
    <property type="match status" value="1"/>
</dbReference>
<dbReference type="Gene3D" id="3.40.50.620">
    <property type="entry name" value="HUPs"/>
    <property type="match status" value="1"/>
</dbReference>
<dbReference type="Gene3D" id="3.10.290.10">
    <property type="entry name" value="RNA-binding S4 domain"/>
    <property type="match status" value="1"/>
</dbReference>
<dbReference type="EC" id="6.1.1.1" evidence="13"/>
<evidence type="ECO:0000256" key="6">
    <source>
        <dbReference type="ARBA" id="ARBA00022741"/>
    </source>
</evidence>
<dbReference type="KEGG" id="mde:101898237"/>
<dbReference type="InterPro" id="IPR002307">
    <property type="entry name" value="Tyr-tRNA-ligase"/>
</dbReference>
<dbReference type="RefSeq" id="XP_005176052.3">
    <property type="nucleotide sequence ID" value="XM_005175995.4"/>
</dbReference>
<comment type="catalytic activity">
    <reaction evidence="12 13">
        <text>tRNA(Tyr) + L-tyrosine + ATP = L-tyrosyl-tRNA(Tyr) + AMP + diphosphate + H(+)</text>
        <dbReference type="Rhea" id="RHEA:10220"/>
        <dbReference type="Rhea" id="RHEA-COMP:9706"/>
        <dbReference type="Rhea" id="RHEA-COMP:9707"/>
        <dbReference type="ChEBI" id="CHEBI:15378"/>
        <dbReference type="ChEBI" id="CHEBI:30616"/>
        <dbReference type="ChEBI" id="CHEBI:33019"/>
        <dbReference type="ChEBI" id="CHEBI:58315"/>
        <dbReference type="ChEBI" id="CHEBI:78442"/>
        <dbReference type="ChEBI" id="CHEBI:78536"/>
        <dbReference type="ChEBI" id="CHEBI:456215"/>
        <dbReference type="EC" id="6.1.1.1"/>
    </reaction>
</comment>
<organism evidence="14 15">
    <name type="scientific">Musca domestica</name>
    <name type="common">House fly</name>
    <dbReference type="NCBI Taxonomy" id="7370"/>
    <lineage>
        <taxon>Eukaryota</taxon>
        <taxon>Metazoa</taxon>
        <taxon>Ecdysozoa</taxon>
        <taxon>Arthropoda</taxon>
        <taxon>Hexapoda</taxon>
        <taxon>Insecta</taxon>
        <taxon>Pterygota</taxon>
        <taxon>Neoptera</taxon>
        <taxon>Endopterygota</taxon>
        <taxon>Diptera</taxon>
        <taxon>Brachycera</taxon>
        <taxon>Muscomorpha</taxon>
        <taxon>Muscoidea</taxon>
        <taxon>Muscidae</taxon>
        <taxon>Musca</taxon>
    </lineage>
</organism>
<comment type="subcellular location">
    <subcellularLocation>
        <location evidence="2">Mitochondrion matrix</location>
    </subcellularLocation>
</comment>
<evidence type="ECO:0000256" key="11">
    <source>
        <dbReference type="ARBA" id="ARBA00023146"/>
    </source>
</evidence>
<keyword evidence="14" id="KW-1185">Reference proteome</keyword>
<accession>A0A9J7HY92</accession>
<dbReference type="InterPro" id="IPR024088">
    <property type="entry name" value="Tyr-tRNA-ligase_bac-type"/>
</dbReference>
<dbReference type="AlphaFoldDB" id="A0A9J7HY92"/>
<dbReference type="GeneID" id="101898237"/>